<name>A0A9F3QS25_PYTBI</name>
<evidence type="ECO:0000256" key="9">
    <source>
        <dbReference type="ARBA" id="ARBA00042052"/>
    </source>
</evidence>
<protein>
    <recommendedName>
        <fullName evidence="8">Ethylmalonyl-CoA decarboxylase</fullName>
        <ecNumber evidence="7">4.1.1.94</ecNumber>
    </recommendedName>
    <alternativeName>
        <fullName evidence="10">Enoyl-CoA hydratase domain-containing protein 1</fullName>
    </alternativeName>
    <alternativeName>
        <fullName evidence="9">Methylmalonyl-CoA decarboxylase</fullName>
    </alternativeName>
</protein>
<dbReference type="RefSeq" id="XP_025024683.1">
    <property type="nucleotide sequence ID" value="XM_025168915.1"/>
</dbReference>
<evidence type="ECO:0000256" key="6">
    <source>
        <dbReference type="ARBA" id="ARBA00036541"/>
    </source>
</evidence>
<keyword evidence="4" id="KW-0456">Lyase</keyword>
<comment type="catalytic activity">
    <reaction evidence="11">
        <text>(S)-methylmalonyl-CoA + H(+) = propanoyl-CoA + CO2</text>
        <dbReference type="Rhea" id="RHEA:61340"/>
        <dbReference type="ChEBI" id="CHEBI:15378"/>
        <dbReference type="ChEBI" id="CHEBI:16526"/>
        <dbReference type="ChEBI" id="CHEBI:57327"/>
        <dbReference type="ChEBI" id="CHEBI:57392"/>
        <dbReference type="EC" id="4.1.1.94"/>
    </reaction>
    <physiologicalReaction direction="left-to-right" evidence="11">
        <dbReference type="Rhea" id="RHEA:61341"/>
    </physiologicalReaction>
</comment>
<evidence type="ECO:0000256" key="11">
    <source>
        <dbReference type="ARBA" id="ARBA00047446"/>
    </source>
</evidence>
<evidence type="ECO:0000256" key="12">
    <source>
        <dbReference type="ARBA" id="ARBA00056546"/>
    </source>
</evidence>
<proteinExistence type="inferred from homology"/>
<dbReference type="OrthoDB" id="448450at2759"/>
<keyword evidence="3" id="KW-0963">Cytoplasm</keyword>
<keyword evidence="13" id="KW-1185">Reference proteome</keyword>
<evidence type="ECO:0000256" key="5">
    <source>
        <dbReference type="ARBA" id="ARBA00036343"/>
    </source>
</evidence>
<evidence type="ECO:0000313" key="13">
    <source>
        <dbReference type="Proteomes" id="UP000695026"/>
    </source>
</evidence>
<evidence type="ECO:0000256" key="8">
    <source>
        <dbReference type="ARBA" id="ARBA00039903"/>
    </source>
</evidence>
<sequence>MTVLLWKSFHGVTKSRLFQQRMLCLYNNTHGFEEDEIKKKLQQFTGGSVDLSKEDDGIGILTLNNPRFMNAFTGTMMIELQERIIELENWKDGKGLIIHGAGNTFCSGSDLNAVRALSSSQDGMNMCMFMQNILTRLMRLPLITAALIQGKALGGGAELTTACDFRLMTSESEIRFVHKQMGLVPGWGGAARLTQILGSSPALKLLSGAVKLDPENALHIGLVDSILSSSDELESLREMHTWLELYTMGPAEVIQAVKKVVSAGRELQLEAALRREKEIFGTVWGGPANLQALAQRTKHK</sequence>
<dbReference type="GO" id="GO:0004492">
    <property type="term" value="F:methyl/ethyl malonyl-CoA decarboxylase activity"/>
    <property type="evidence" value="ECO:0007669"/>
    <property type="project" value="UniProtKB-EC"/>
</dbReference>
<dbReference type="EC" id="4.1.1.94" evidence="7"/>
<dbReference type="Gene3D" id="3.90.226.10">
    <property type="entry name" value="2-enoyl-CoA Hydratase, Chain A, domain 1"/>
    <property type="match status" value="1"/>
</dbReference>
<dbReference type="InterPro" id="IPR001753">
    <property type="entry name" value="Enoyl-CoA_hydra/iso"/>
</dbReference>
<dbReference type="PANTHER" id="PTHR11941">
    <property type="entry name" value="ENOYL-COA HYDRATASE-RELATED"/>
    <property type="match status" value="1"/>
</dbReference>
<dbReference type="FunFam" id="3.90.226.10:FF:000040">
    <property type="entry name" value="Ethylmalonyl-CoA decarboxylase 1"/>
    <property type="match status" value="1"/>
</dbReference>
<dbReference type="PANTHER" id="PTHR11941:SF27">
    <property type="entry name" value="ETHYLMALONYL-COA DECARBOXYLASE"/>
    <property type="match status" value="1"/>
</dbReference>
<dbReference type="GeneID" id="103055176"/>
<comment type="function">
    <text evidence="12">Decarboxylates ethylmalonyl-CoA, a potentially toxic metabolite, to form butyryl-CoA, suggesting it might be involved in metabolite proofreading. Acts preferentially on (S)-ethylmalonyl-CoA but also has some activity on the (R)-isomer. Also has methylmalonyl-CoA decarboxylase activity at lower level.</text>
</comment>
<gene>
    <name evidence="14 15 16" type="primary">ECHDC1</name>
</gene>
<evidence type="ECO:0000256" key="2">
    <source>
        <dbReference type="ARBA" id="ARBA00005254"/>
    </source>
</evidence>
<dbReference type="CDD" id="cd06558">
    <property type="entry name" value="crotonase-like"/>
    <property type="match status" value="1"/>
</dbReference>
<accession>A0A9F3QS25</accession>
<dbReference type="GO" id="GO:0006635">
    <property type="term" value="P:fatty acid beta-oxidation"/>
    <property type="evidence" value="ECO:0007669"/>
    <property type="project" value="TreeGrafter"/>
</dbReference>
<dbReference type="RefSeq" id="XP_015744176.1">
    <property type="nucleotide sequence ID" value="XM_015888690.2"/>
</dbReference>
<evidence type="ECO:0000256" key="10">
    <source>
        <dbReference type="ARBA" id="ARBA00042182"/>
    </source>
</evidence>
<comment type="subcellular location">
    <subcellularLocation>
        <location evidence="1">Cytoplasm</location>
        <location evidence="1">Cytosol</location>
    </subcellularLocation>
</comment>
<evidence type="ECO:0000256" key="4">
    <source>
        <dbReference type="ARBA" id="ARBA00023239"/>
    </source>
</evidence>
<evidence type="ECO:0000256" key="1">
    <source>
        <dbReference type="ARBA" id="ARBA00004514"/>
    </source>
</evidence>
<comment type="similarity">
    <text evidence="2">Belongs to the enoyl-CoA hydratase/isomerase family.</text>
</comment>
<dbReference type="Proteomes" id="UP000695026">
    <property type="component" value="Unplaced"/>
</dbReference>
<evidence type="ECO:0000313" key="16">
    <source>
        <dbReference type="RefSeq" id="XP_025024686.1"/>
    </source>
</evidence>
<dbReference type="SUPFAM" id="SSF52096">
    <property type="entry name" value="ClpP/crotonase"/>
    <property type="match status" value="1"/>
</dbReference>
<dbReference type="CTD" id="55862"/>
<comment type="catalytic activity">
    <reaction evidence="5">
        <text>(2S)-ethylmalonyl-CoA + H(+) = butanoyl-CoA + CO2</text>
        <dbReference type="Rhea" id="RHEA:32131"/>
        <dbReference type="ChEBI" id="CHEBI:15378"/>
        <dbReference type="ChEBI" id="CHEBI:16526"/>
        <dbReference type="ChEBI" id="CHEBI:57371"/>
        <dbReference type="ChEBI" id="CHEBI:60909"/>
        <dbReference type="EC" id="4.1.1.94"/>
    </reaction>
    <physiologicalReaction direction="left-to-right" evidence="5">
        <dbReference type="Rhea" id="RHEA:32132"/>
    </physiologicalReaction>
</comment>
<dbReference type="Pfam" id="PF00378">
    <property type="entry name" value="ECH_1"/>
    <property type="match status" value="1"/>
</dbReference>
<evidence type="ECO:0000256" key="7">
    <source>
        <dbReference type="ARBA" id="ARBA00038883"/>
    </source>
</evidence>
<dbReference type="AlphaFoldDB" id="A0A9F3QS25"/>
<dbReference type="KEGG" id="pbi:103055176"/>
<reference evidence="14 15" key="1">
    <citation type="submission" date="2025-04" db="UniProtKB">
        <authorList>
            <consortium name="RefSeq"/>
        </authorList>
    </citation>
    <scope>IDENTIFICATION</scope>
    <source>
        <tissue evidence="14 15">Liver</tissue>
    </source>
</reference>
<evidence type="ECO:0000313" key="15">
    <source>
        <dbReference type="RefSeq" id="XP_025024683.1"/>
    </source>
</evidence>
<evidence type="ECO:0000313" key="14">
    <source>
        <dbReference type="RefSeq" id="XP_015744176.1"/>
    </source>
</evidence>
<dbReference type="RefSeq" id="XP_025024686.1">
    <property type="nucleotide sequence ID" value="XM_025168918.1"/>
</dbReference>
<evidence type="ECO:0000256" key="3">
    <source>
        <dbReference type="ARBA" id="ARBA00022490"/>
    </source>
</evidence>
<dbReference type="InterPro" id="IPR029045">
    <property type="entry name" value="ClpP/crotonase-like_dom_sf"/>
</dbReference>
<dbReference type="OMA" id="FTICRPE"/>
<organism evidence="13 14">
    <name type="scientific">Python bivittatus</name>
    <name type="common">Burmese python</name>
    <name type="synonym">Python molurus bivittatus</name>
    <dbReference type="NCBI Taxonomy" id="176946"/>
    <lineage>
        <taxon>Eukaryota</taxon>
        <taxon>Metazoa</taxon>
        <taxon>Chordata</taxon>
        <taxon>Craniata</taxon>
        <taxon>Vertebrata</taxon>
        <taxon>Euteleostomi</taxon>
        <taxon>Lepidosauria</taxon>
        <taxon>Squamata</taxon>
        <taxon>Bifurcata</taxon>
        <taxon>Unidentata</taxon>
        <taxon>Episquamata</taxon>
        <taxon>Toxicofera</taxon>
        <taxon>Serpentes</taxon>
        <taxon>Henophidia</taxon>
        <taxon>Pythonidae</taxon>
        <taxon>Python</taxon>
    </lineage>
</organism>
<dbReference type="GO" id="GO:0005829">
    <property type="term" value="C:cytosol"/>
    <property type="evidence" value="ECO:0007669"/>
    <property type="project" value="UniProtKB-SubCell"/>
</dbReference>
<comment type="catalytic activity">
    <reaction evidence="6">
        <text>(2R)-ethylmalonyl-CoA + H(+) = butanoyl-CoA + CO2</text>
        <dbReference type="Rhea" id="RHEA:59540"/>
        <dbReference type="ChEBI" id="CHEBI:15378"/>
        <dbReference type="ChEBI" id="CHEBI:16526"/>
        <dbReference type="ChEBI" id="CHEBI:57371"/>
        <dbReference type="ChEBI" id="CHEBI:85316"/>
        <dbReference type="EC" id="4.1.1.94"/>
    </reaction>
    <physiologicalReaction direction="left-to-right" evidence="6">
        <dbReference type="Rhea" id="RHEA:59541"/>
    </physiologicalReaction>
</comment>